<name>A0A3N4IF91_ASCIM</name>
<feature type="region of interest" description="Disordered" evidence="1">
    <location>
        <begin position="17"/>
        <end position="39"/>
    </location>
</feature>
<evidence type="ECO:0000313" key="3">
    <source>
        <dbReference type="Proteomes" id="UP000275078"/>
    </source>
</evidence>
<evidence type="ECO:0000256" key="1">
    <source>
        <dbReference type="SAM" id="MobiDB-lite"/>
    </source>
</evidence>
<dbReference type="AlphaFoldDB" id="A0A3N4IF91"/>
<proteinExistence type="predicted"/>
<protein>
    <submittedName>
        <fullName evidence="2">Uncharacterized protein</fullName>
    </submittedName>
</protein>
<feature type="compositionally biased region" description="Polar residues" evidence="1">
    <location>
        <begin position="25"/>
        <end position="39"/>
    </location>
</feature>
<dbReference type="EMBL" id="ML119657">
    <property type="protein sequence ID" value="RPA84822.1"/>
    <property type="molecule type" value="Genomic_DNA"/>
</dbReference>
<reference evidence="2 3" key="1">
    <citation type="journal article" date="2018" name="Nat. Ecol. Evol.">
        <title>Pezizomycetes genomes reveal the molecular basis of ectomycorrhizal truffle lifestyle.</title>
        <authorList>
            <person name="Murat C."/>
            <person name="Payen T."/>
            <person name="Noel B."/>
            <person name="Kuo A."/>
            <person name="Morin E."/>
            <person name="Chen J."/>
            <person name="Kohler A."/>
            <person name="Krizsan K."/>
            <person name="Balestrini R."/>
            <person name="Da Silva C."/>
            <person name="Montanini B."/>
            <person name="Hainaut M."/>
            <person name="Levati E."/>
            <person name="Barry K.W."/>
            <person name="Belfiori B."/>
            <person name="Cichocki N."/>
            <person name="Clum A."/>
            <person name="Dockter R.B."/>
            <person name="Fauchery L."/>
            <person name="Guy J."/>
            <person name="Iotti M."/>
            <person name="Le Tacon F."/>
            <person name="Lindquist E.A."/>
            <person name="Lipzen A."/>
            <person name="Malagnac F."/>
            <person name="Mello A."/>
            <person name="Molinier V."/>
            <person name="Miyauchi S."/>
            <person name="Poulain J."/>
            <person name="Riccioni C."/>
            <person name="Rubini A."/>
            <person name="Sitrit Y."/>
            <person name="Splivallo R."/>
            <person name="Traeger S."/>
            <person name="Wang M."/>
            <person name="Zifcakova L."/>
            <person name="Wipf D."/>
            <person name="Zambonelli A."/>
            <person name="Paolocci F."/>
            <person name="Nowrousian M."/>
            <person name="Ottonello S."/>
            <person name="Baldrian P."/>
            <person name="Spatafora J.W."/>
            <person name="Henrissat B."/>
            <person name="Nagy L.G."/>
            <person name="Aury J.M."/>
            <person name="Wincker P."/>
            <person name="Grigoriev I.V."/>
            <person name="Bonfante P."/>
            <person name="Martin F.M."/>
        </authorList>
    </citation>
    <scope>NUCLEOTIDE SEQUENCE [LARGE SCALE GENOMIC DNA]</scope>
    <source>
        <strain evidence="2 3">RN42</strain>
    </source>
</reference>
<keyword evidence="3" id="KW-1185">Reference proteome</keyword>
<gene>
    <name evidence="2" type="ORF">BJ508DRAFT_27489</name>
</gene>
<sequence length="63" mass="7015">MAEPLLCDRRSTRIRRSNHLRPFAPTSSMALASPTSSFRSNSPVRLLYVLDQTTDIGPRPSSV</sequence>
<evidence type="ECO:0000313" key="2">
    <source>
        <dbReference type="EMBL" id="RPA84822.1"/>
    </source>
</evidence>
<dbReference type="Proteomes" id="UP000275078">
    <property type="component" value="Unassembled WGS sequence"/>
</dbReference>
<accession>A0A3N4IF91</accession>
<organism evidence="2 3">
    <name type="scientific">Ascobolus immersus RN42</name>
    <dbReference type="NCBI Taxonomy" id="1160509"/>
    <lineage>
        <taxon>Eukaryota</taxon>
        <taxon>Fungi</taxon>
        <taxon>Dikarya</taxon>
        <taxon>Ascomycota</taxon>
        <taxon>Pezizomycotina</taxon>
        <taxon>Pezizomycetes</taxon>
        <taxon>Pezizales</taxon>
        <taxon>Ascobolaceae</taxon>
        <taxon>Ascobolus</taxon>
    </lineage>
</organism>